<dbReference type="InterPro" id="IPR014284">
    <property type="entry name" value="RNA_pol_sigma-70_dom"/>
</dbReference>
<proteinExistence type="inferred from homology"/>
<name>A0A6J6G760_9ZZZZ</name>
<keyword evidence="2" id="KW-0805">Transcription regulation</keyword>
<evidence type="ECO:0000259" key="6">
    <source>
        <dbReference type="Pfam" id="PF04542"/>
    </source>
</evidence>
<reference evidence="8" key="1">
    <citation type="submission" date="2020-05" db="EMBL/GenBank/DDBJ databases">
        <authorList>
            <person name="Chiriac C."/>
            <person name="Salcher M."/>
            <person name="Ghai R."/>
            <person name="Kavagutti S V."/>
        </authorList>
    </citation>
    <scope>NUCLEOTIDE SEQUENCE</scope>
</reference>
<protein>
    <submittedName>
        <fullName evidence="8">Unannotated protein</fullName>
    </submittedName>
</protein>
<gene>
    <name evidence="8" type="ORF">UFOPK1493_04068</name>
</gene>
<comment type="similarity">
    <text evidence="1">Belongs to the sigma-70 factor family. ECF subfamily.</text>
</comment>
<keyword evidence="3" id="KW-0731">Sigma factor</keyword>
<dbReference type="InterPro" id="IPR007627">
    <property type="entry name" value="RNA_pol_sigma70_r2"/>
</dbReference>
<dbReference type="GO" id="GO:0016987">
    <property type="term" value="F:sigma factor activity"/>
    <property type="evidence" value="ECO:0007669"/>
    <property type="project" value="UniProtKB-KW"/>
</dbReference>
<accession>A0A6J6G760</accession>
<organism evidence="8">
    <name type="scientific">freshwater metagenome</name>
    <dbReference type="NCBI Taxonomy" id="449393"/>
    <lineage>
        <taxon>unclassified sequences</taxon>
        <taxon>metagenomes</taxon>
        <taxon>ecological metagenomes</taxon>
    </lineage>
</organism>
<keyword evidence="4" id="KW-0238">DNA-binding</keyword>
<evidence type="ECO:0000313" key="8">
    <source>
        <dbReference type="EMBL" id="CAB4597017.1"/>
    </source>
</evidence>
<sequence length="175" mass="19523">MWTSAGAAEVELADFEAFYLRSGRSMLVLAFSLTGSWSAAEDLVQEAFVAAHRRWDVVGRYDDPAGWVRRVITNAAVSRWRRLSRELRVRERLASRAAIPPSEADAVDARFWAAVQDLPRQQRVVTVLHYVEDLSVDSIASIVGCTSGTVKTQLFRARRTLAVRLGAPFEEQSDG</sequence>
<dbReference type="Pfam" id="PF04542">
    <property type="entry name" value="Sigma70_r2"/>
    <property type="match status" value="1"/>
</dbReference>
<evidence type="ECO:0000256" key="2">
    <source>
        <dbReference type="ARBA" id="ARBA00023015"/>
    </source>
</evidence>
<dbReference type="InterPro" id="IPR039425">
    <property type="entry name" value="RNA_pol_sigma-70-like"/>
</dbReference>
<dbReference type="CDD" id="cd06171">
    <property type="entry name" value="Sigma70_r4"/>
    <property type="match status" value="1"/>
</dbReference>
<dbReference type="NCBIfam" id="TIGR02983">
    <property type="entry name" value="SigE-fam_strep"/>
    <property type="match status" value="1"/>
</dbReference>
<dbReference type="GO" id="GO:0006352">
    <property type="term" value="P:DNA-templated transcription initiation"/>
    <property type="evidence" value="ECO:0007669"/>
    <property type="project" value="InterPro"/>
</dbReference>
<evidence type="ECO:0000256" key="5">
    <source>
        <dbReference type="ARBA" id="ARBA00023163"/>
    </source>
</evidence>
<dbReference type="PANTHER" id="PTHR43133">
    <property type="entry name" value="RNA POLYMERASE ECF-TYPE SIGMA FACTO"/>
    <property type="match status" value="1"/>
</dbReference>
<dbReference type="EMBL" id="CAEZSR010000280">
    <property type="protein sequence ID" value="CAB4597017.1"/>
    <property type="molecule type" value="Genomic_DNA"/>
</dbReference>
<dbReference type="GO" id="GO:0003677">
    <property type="term" value="F:DNA binding"/>
    <property type="evidence" value="ECO:0007669"/>
    <property type="project" value="UniProtKB-KW"/>
</dbReference>
<evidence type="ECO:0000256" key="3">
    <source>
        <dbReference type="ARBA" id="ARBA00023082"/>
    </source>
</evidence>
<evidence type="ECO:0000256" key="1">
    <source>
        <dbReference type="ARBA" id="ARBA00010641"/>
    </source>
</evidence>
<keyword evidence="5" id="KW-0804">Transcription</keyword>
<dbReference type="SUPFAM" id="SSF88659">
    <property type="entry name" value="Sigma3 and sigma4 domains of RNA polymerase sigma factors"/>
    <property type="match status" value="1"/>
</dbReference>
<dbReference type="PANTHER" id="PTHR43133:SF50">
    <property type="entry name" value="ECF RNA POLYMERASE SIGMA FACTOR SIGM"/>
    <property type="match status" value="1"/>
</dbReference>
<dbReference type="Pfam" id="PF08281">
    <property type="entry name" value="Sigma70_r4_2"/>
    <property type="match status" value="1"/>
</dbReference>
<dbReference type="InterPro" id="IPR014325">
    <property type="entry name" value="RNA_pol_sigma-E_actinobac"/>
</dbReference>
<dbReference type="InterPro" id="IPR013324">
    <property type="entry name" value="RNA_pol_sigma_r3/r4-like"/>
</dbReference>
<dbReference type="AlphaFoldDB" id="A0A6J6G760"/>
<evidence type="ECO:0000259" key="7">
    <source>
        <dbReference type="Pfam" id="PF08281"/>
    </source>
</evidence>
<dbReference type="InterPro" id="IPR013325">
    <property type="entry name" value="RNA_pol_sigma_r2"/>
</dbReference>
<dbReference type="SUPFAM" id="SSF88946">
    <property type="entry name" value="Sigma2 domain of RNA polymerase sigma factors"/>
    <property type="match status" value="1"/>
</dbReference>
<dbReference type="InterPro" id="IPR013249">
    <property type="entry name" value="RNA_pol_sigma70_r4_t2"/>
</dbReference>
<feature type="domain" description="RNA polymerase sigma-70 region 2" evidence="6">
    <location>
        <begin position="24"/>
        <end position="85"/>
    </location>
</feature>
<dbReference type="NCBIfam" id="TIGR02937">
    <property type="entry name" value="sigma70-ECF"/>
    <property type="match status" value="1"/>
</dbReference>
<evidence type="ECO:0000256" key="4">
    <source>
        <dbReference type="ARBA" id="ARBA00023125"/>
    </source>
</evidence>
<dbReference type="Gene3D" id="1.10.1740.10">
    <property type="match status" value="1"/>
</dbReference>
<dbReference type="InterPro" id="IPR036388">
    <property type="entry name" value="WH-like_DNA-bd_sf"/>
</dbReference>
<dbReference type="Gene3D" id="1.10.10.10">
    <property type="entry name" value="Winged helix-like DNA-binding domain superfamily/Winged helix DNA-binding domain"/>
    <property type="match status" value="1"/>
</dbReference>
<feature type="domain" description="RNA polymerase sigma factor 70 region 4 type 2" evidence="7">
    <location>
        <begin position="110"/>
        <end position="161"/>
    </location>
</feature>